<dbReference type="SUPFAM" id="SSF53098">
    <property type="entry name" value="Ribonuclease H-like"/>
    <property type="match status" value="1"/>
</dbReference>
<keyword evidence="5" id="KW-1185">Reference proteome</keyword>
<dbReference type="GO" id="GO:0003676">
    <property type="term" value="F:nucleic acid binding"/>
    <property type="evidence" value="ECO:0007669"/>
    <property type="project" value="InterPro"/>
</dbReference>
<evidence type="ECO:0000259" key="3">
    <source>
        <dbReference type="PROSITE" id="PS50994"/>
    </source>
</evidence>
<dbReference type="GO" id="GO:0015074">
    <property type="term" value="P:DNA integration"/>
    <property type="evidence" value="ECO:0007669"/>
    <property type="project" value="InterPro"/>
</dbReference>
<dbReference type="Proteomes" id="UP000265515">
    <property type="component" value="Unassembled WGS sequence"/>
</dbReference>
<protein>
    <recommendedName>
        <fullName evidence="3">Integrase catalytic domain-containing protein</fullName>
    </recommendedName>
</protein>
<feature type="compositionally biased region" description="Low complexity" evidence="2">
    <location>
        <begin position="159"/>
        <end position="171"/>
    </location>
</feature>
<dbReference type="InterPro" id="IPR001584">
    <property type="entry name" value="Integrase_cat-core"/>
</dbReference>
<feature type="region of interest" description="Disordered" evidence="2">
    <location>
        <begin position="142"/>
        <end position="171"/>
    </location>
</feature>
<dbReference type="PANTHER" id="PTHR37984:SF5">
    <property type="entry name" value="PROTEIN NYNRIN-LIKE"/>
    <property type="match status" value="1"/>
</dbReference>
<comment type="caution">
    <text evidence="4">The sequence shown here is derived from an EMBL/GenBank/DDBJ whole genome shotgun (WGS) entry which is preliminary data.</text>
</comment>
<organism evidence="4 5">
    <name type="scientific">Chara braunii</name>
    <name type="common">Braun's stonewort</name>
    <dbReference type="NCBI Taxonomy" id="69332"/>
    <lineage>
        <taxon>Eukaryota</taxon>
        <taxon>Viridiplantae</taxon>
        <taxon>Streptophyta</taxon>
        <taxon>Charophyceae</taxon>
        <taxon>Charales</taxon>
        <taxon>Characeae</taxon>
        <taxon>Chara</taxon>
    </lineage>
</organism>
<name>A0A388KVD3_CHABU</name>
<dbReference type="AlphaFoldDB" id="A0A388KVD3"/>
<feature type="compositionally biased region" description="Acidic residues" evidence="2">
    <location>
        <begin position="8"/>
        <end position="21"/>
    </location>
</feature>
<evidence type="ECO:0000313" key="4">
    <source>
        <dbReference type="EMBL" id="GBG73903.1"/>
    </source>
</evidence>
<reference evidence="4 5" key="1">
    <citation type="journal article" date="2018" name="Cell">
        <title>The Chara Genome: Secondary Complexity and Implications for Plant Terrestrialization.</title>
        <authorList>
            <person name="Nishiyama T."/>
            <person name="Sakayama H."/>
            <person name="Vries J.D."/>
            <person name="Buschmann H."/>
            <person name="Saint-Marcoux D."/>
            <person name="Ullrich K.K."/>
            <person name="Haas F.B."/>
            <person name="Vanderstraeten L."/>
            <person name="Becker D."/>
            <person name="Lang D."/>
            <person name="Vosolsobe S."/>
            <person name="Rombauts S."/>
            <person name="Wilhelmsson P.K.I."/>
            <person name="Janitza P."/>
            <person name="Kern R."/>
            <person name="Heyl A."/>
            <person name="Rumpler F."/>
            <person name="Villalobos L.I.A.C."/>
            <person name="Clay J.M."/>
            <person name="Skokan R."/>
            <person name="Toyoda A."/>
            <person name="Suzuki Y."/>
            <person name="Kagoshima H."/>
            <person name="Schijlen E."/>
            <person name="Tajeshwar N."/>
            <person name="Catarino B."/>
            <person name="Hetherington A.J."/>
            <person name="Saltykova A."/>
            <person name="Bonnot C."/>
            <person name="Breuninger H."/>
            <person name="Symeonidi A."/>
            <person name="Radhakrishnan G.V."/>
            <person name="Van Nieuwerburgh F."/>
            <person name="Deforce D."/>
            <person name="Chang C."/>
            <person name="Karol K.G."/>
            <person name="Hedrich R."/>
            <person name="Ulvskov P."/>
            <person name="Glockner G."/>
            <person name="Delwiche C.F."/>
            <person name="Petrasek J."/>
            <person name="Van de Peer Y."/>
            <person name="Friml J."/>
            <person name="Beilby M."/>
            <person name="Dolan L."/>
            <person name="Kohara Y."/>
            <person name="Sugano S."/>
            <person name="Fujiyama A."/>
            <person name="Delaux P.-M."/>
            <person name="Quint M."/>
            <person name="TheiBen G."/>
            <person name="Hagemann M."/>
            <person name="Harholt J."/>
            <person name="Dunand C."/>
            <person name="Zachgo S."/>
            <person name="Langdale J."/>
            <person name="Maumus F."/>
            <person name="Straeten D.V.D."/>
            <person name="Gould S.B."/>
            <person name="Rensing S.A."/>
        </authorList>
    </citation>
    <scope>NUCLEOTIDE SEQUENCE [LARGE SCALE GENOMIC DNA]</scope>
    <source>
        <strain evidence="4 5">S276</strain>
    </source>
</reference>
<feature type="coiled-coil region" evidence="1">
    <location>
        <begin position="577"/>
        <end position="604"/>
    </location>
</feature>
<dbReference type="OrthoDB" id="5554229at2759"/>
<feature type="domain" description="Integrase catalytic" evidence="3">
    <location>
        <begin position="393"/>
        <end position="553"/>
    </location>
</feature>
<feature type="region of interest" description="Disordered" evidence="2">
    <location>
        <begin position="1"/>
        <end position="21"/>
    </location>
</feature>
<dbReference type="InterPro" id="IPR056924">
    <property type="entry name" value="SH3_Tf2-1"/>
</dbReference>
<evidence type="ECO:0000256" key="1">
    <source>
        <dbReference type="SAM" id="Coils"/>
    </source>
</evidence>
<sequence>MQRRQEDVSELEDMDPTQMDDDDVRTIWSVPLSVVEIQDHQTEILQDIQQSLAVLVGRMRASPSPSGPGAWPVAHPPPFVPLVTGVSPYVAPSSVAIVSLGMQLSGGLSSGPSLQVPVQPVYSQPSLQIAITTQPAVSQPVQPQGTQALQPVQPPVSHGPQPSGMQGPGQTQWVPKTAIVAPKPFTGDKRGKDLDTWLRAMLVYVKCKLTLPHEEVLVAASYLEGSATRWLSGLVQLQGYGHDFRAWAVTQQLDDFVKLVEERWHDPQEAQKATNAIQTLHMRQFKSVREATDTVERLICVPGVHCDPQVLLTSYLRCFPMPLRNQLAGEANINVHNFPSFSKKALDLEAKGRIMFVDNDGSTIELDDNFREGVGSEAGSIEALGGGVVAVVAQKGPRDSVSIDFMDTKVKSRNGKSQVMVIVDRFSKFAVFVALPAEAKTDLVIREFFKHWVEDYGHPLTIVSDRDSRFTNEQWQQLMSVYGSKLTMSPGRHPETNGQTEQMNKLLQQTLRMYIRPDQIDWDEHLPKVASVYNNSMHLTTCRTPMELHLGWNPRRPIDCLNPDRAHKLSPGTRELAMQYQKDLEKVKENIIKAQHQMIEQANNHRRRSQFAVGGLVWVKSKEFIREENISQKLLPTYRGPWQVLDVIGDVDGPSYVIEIPPHLHTYPVFHASKLLPCVTSELFPNRRSATPPSMDGKFDVDRIIVESTLQTGRRGRPQRQYQVRFAYQDPSEHRWYTREELIESAPDIVTYCERAREGVNVVDI</sequence>
<evidence type="ECO:0000256" key="2">
    <source>
        <dbReference type="SAM" id="MobiDB-lite"/>
    </source>
</evidence>
<dbReference type="PANTHER" id="PTHR37984">
    <property type="entry name" value="PROTEIN CBG26694"/>
    <property type="match status" value="1"/>
</dbReference>
<dbReference type="Gramene" id="GBG73903">
    <property type="protein sequence ID" value="GBG73903"/>
    <property type="gene ID" value="CBR_g17617"/>
</dbReference>
<evidence type="ECO:0000313" key="5">
    <source>
        <dbReference type="Proteomes" id="UP000265515"/>
    </source>
</evidence>
<dbReference type="PROSITE" id="PS50994">
    <property type="entry name" value="INTEGRASE"/>
    <property type="match status" value="1"/>
</dbReference>
<keyword evidence="1" id="KW-0175">Coiled coil</keyword>
<accession>A0A388KVD3</accession>
<dbReference type="EMBL" id="BFEA01000192">
    <property type="protein sequence ID" value="GBG73903.1"/>
    <property type="molecule type" value="Genomic_DNA"/>
</dbReference>
<dbReference type="InterPro" id="IPR050951">
    <property type="entry name" value="Retrovirus_Pol_polyprotein"/>
</dbReference>
<dbReference type="InterPro" id="IPR012337">
    <property type="entry name" value="RNaseH-like_sf"/>
</dbReference>
<dbReference type="InterPro" id="IPR036397">
    <property type="entry name" value="RNaseH_sf"/>
</dbReference>
<dbReference type="Pfam" id="PF24626">
    <property type="entry name" value="SH3_Tf2-1"/>
    <property type="match status" value="1"/>
</dbReference>
<gene>
    <name evidence="4" type="ORF">CBR_g17617</name>
</gene>
<dbReference type="Pfam" id="PF00665">
    <property type="entry name" value="rve"/>
    <property type="match status" value="1"/>
</dbReference>
<dbReference type="Gene3D" id="3.30.420.10">
    <property type="entry name" value="Ribonuclease H-like superfamily/Ribonuclease H"/>
    <property type="match status" value="1"/>
</dbReference>
<proteinExistence type="predicted"/>